<reference evidence="1 2" key="2">
    <citation type="journal article" date="2022" name="Microorganisms">
        <title>Complete Genome Sequences of Two Flavobacterium ammonificans Strains and a Flavobacterium ammoniigenes Strain of Ammonifying Bacterioplankton Isolated from Surface River Water.</title>
        <authorList>
            <person name="Suda W."/>
            <person name="Ogata Y."/>
            <person name="Shindo C."/>
            <person name="Watanabe K."/>
        </authorList>
    </citation>
    <scope>NUCLEOTIDE SEQUENCE [LARGE SCALE GENOMIC DNA]</scope>
    <source>
        <strain evidence="1 2">GENT5</strain>
    </source>
</reference>
<dbReference type="Proteomes" id="UP001319867">
    <property type="component" value="Chromosome"/>
</dbReference>
<reference evidence="1 2" key="1">
    <citation type="journal article" date="2022" name="Int. J. Syst. Evol. Microbiol.">
        <title>Flavobacterium ammonificans sp. nov. and Flavobacterium ammoniigenes sp. nov., ammonifying bacteria isolated from surface river water.</title>
        <authorList>
            <person name="Watanabe K."/>
            <person name="Kitamura T."/>
            <person name="Ogata Y."/>
            <person name="Shindo C."/>
            <person name="Suda W."/>
        </authorList>
    </citation>
    <scope>NUCLEOTIDE SEQUENCE [LARGE SCALE GENOMIC DNA]</scope>
    <source>
        <strain evidence="1 2">GENT5</strain>
    </source>
</reference>
<sequence>MKRPFNIFPSIGYKNSQFQILSTDDNLTIEIYCKDDILMTIEVNSKYPTLLTHVNATGKLTARCIYNNILFEQEIEIREAFRLGSSEFKKAFVFEDTDYSFFLMKDRLLLYDEKKNLLLTENHYSPTIIYKINNTNFLFVTKVGNSTDGIINLGIYNTETFSLVGELLNEYQEIKILPENNKVWLYNLKLNRIQCFELVHQSNECFKELKLFENFNNYYLDGIDQNIIINYNEVIKYTNLINLHNSIEVTKKSNNAIDKLGNVFTIENGILNCSRLLTSYTESVSLDFEVNLQNEKIIHLGNEMIGNIELIDLNRKIEEIKNEIVSLLPDANTYYYHALPQNKRISETIKTQRIYPTNGGLFVIQKKIKRDFNGVKFNKYITNWSGKPYIIENTEISLSFYDSEKSIKLIDKKQSLNVLEYMNSMLLINCQNTKILFFGNNSIIIDNDDSIEIFSINEIGYFIIKSKEKYSLFQFNNFKKPILDQIEILNFEHYKEHQIIWYREKQKDISKTKYINAFDLKNCANGFINENNLKQSVFKDTLEFKFFSNYALSQNQIVFNPKTLHVKDAFVGKIESYSKELNKIFSHRTNTFYISKFNSQSGKYDLSEVKIDDKKYSESYLSPDGQFLVLKDESNKYAYYDIEKNEIINFFSGVFLAFNNDGNFVVRQDNTRAVKIIDPKTFQDITPPNYHYYKFMSPDGKLYAQVSYLERYFHKINGQILLIDEVNKLKQELDITNSILHSENEKEQAKLIVEKNKLLTYNSFKEEFEKLGINDYKNINSQHIIQLDKYIEIGIAGTNIKKYISIPTDTHFYNYAAYSYDNKYLGIVGKPVFGSINNSLIMIFSISLDESNQKLEILDSTISRLPRKAAWVCGFSKTGYFATYDSIPDTFIIKMDDDFFSEVTNDVELKKNIYNSSNNLYNTYKKWRVINNKNFLCFSPTGNFLALSEQGYEPLTLGGYGHQESSAVHIATTASGEIINSFTGHGDKIKEDISKKLNFVAFSEDESRIMSLSNDGVVIIRDIIIGTGDR</sequence>
<protein>
    <recommendedName>
        <fullName evidence="3">WD40 repeat</fullName>
    </recommendedName>
</protein>
<evidence type="ECO:0000313" key="2">
    <source>
        <dbReference type="Proteomes" id="UP001319867"/>
    </source>
</evidence>
<dbReference type="SUPFAM" id="SSF82171">
    <property type="entry name" value="DPP6 N-terminal domain-like"/>
    <property type="match status" value="1"/>
</dbReference>
<organism evidence="1 2">
    <name type="scientific">Flavobacterium ammoniigenes</name>
    <dbReference type="NCBI Taxonomy" id="1751095"/>
    <lineage>
        <taxon>Bacteria</taxon>
        <taxon>Pseudomonadati</taxon>
        <taxon>Bacteroidota</taxon>
        <taxon>Flavobacteriia</taxon>
        <taxon>Flavobacteriales</taxon>
        <taxon>Flavobacteriaceae</taxon>
        <taxon>Flavobacterium</taxon>
    </lineage>
</organism>
<gene>
    <name evidence="1" type="ORF">GENT5_14130</name>
</gene>
<dbReference type="EMBL" id="AP025184">
    <property type="protein sequence ID" value="BDB55108.1"/>
    <property type="molecule type" value="Genomic_DNA"/>
</dbReference>
<evidence type="ECO:0008006" key="3">
    <source>
        <dbReference type="Google" id="ProtNLM"/>
    </source>
</evidence>
<evidence type="ECO:0000313" key="1">
    <source>
        <dbReference type="EMBL" id="BDB55108.1"/>
    </source>
</evidence>
<accession>A0ABM7V6D4</accession>
<dbReference type="InterPro" id="IPR015943">
    <property type="entry name" value="WD40/YVTN_repeat-like_dom_sf"/>
</dbReference>
<dbReference type="Gene3D" id="2.130.10.10">
    <property type="entry name" value="YVTN repeat-like/Quinoprotein amine dehydrogenase"/>
    <property type="match status" value="1"/>
</dbReference>
<name>A0ABM7V6D4_9FLAO</name>
<proteinExistence type="predicted"/>
<dbReference type="RefSeq" id="WP_229316498.1">
    <property type="nucleotide sequence ID" value="NZ_AP025184.1"/>
</dbReference>
<keyword evidence="2" id="KW-1185">Reference proteome</keyword>